<reference evidence="8 9" key="1">
    <citation type="journal article" date="2018" name="IMA Fungus">
        <title>IMA Genome-F 9: Draft genome sequence of Annulohypoxylon stygium, Aspergillus mulundensis, Berkeleyomyces basicola (syn. Thielaviopsis basicola), Ceratocystis smalleyi, two Cercospora beticola strains, Coleophoma cylindrospora, Fusarium fracticaudum, Phialophora cf. hyalina, and Morchella septimelata.</title>
        <authorList>
            <person name="Wingfield B.D."/>
            <person name="Bills G.F."/>
            <person name="Dong Y."/>
            <person name="Huang W."/>
            <person name="Nel W.J."/>
            <person name="Swalarsk-Parry B.S."/>
            <person name="Vaghefi N."/>
            <person name="Wilken P.M."/>
            <person name="An Z."/>
            <person name="de Beer Z.W."/>
            <person name="De Vos L."/>
            <person name="Chen L."/>
            <person name="Duong T.A."/>
            <person name="Gao Y."/>
            <person name="Hammerbacher A."/>
            <person name="Kikkert J.R."/>
            <person name="Li Y."/>
            <person name="Li H."/>
            <person name="Li K."/>
            <person name="Li Q."/>
            <person name="Liu X."/>
            <person name="Ma X."/>
            <person name="Naidoo K."/>
            <person name="Pethybridge S.J."/>
            <person name="Sun J."/>
            <person name="Steenkamp E.T."/>
            <person name="van der Nest M.A."/>
            <person name="van Wyk S."/>
            <person name="Wingfield M.J."/>
            <person name="Xiong C."/>
            <person name="Yue Q."/>
            <person name="Zhang X."/>
        </authorList>
    </citation>
    <scope>NUCLEOTIDE SEQUENCE [LARGE SCALE GENOMIC DNA]</scope>
    <source>
        <strain evidence="8 9">DSM 5745</strain>
    </source>
</reference>
<dbReference type="NCBIfam" id="TIGR00581">
    <property type="entry name" value="moaC"/>
    <property type="match status" value="1"/>
</dbReference>
<dbReference type="CDD" id="cd01420">
    <property type="entry name" value="MoaC_PE"/>
    <property type="match status" value="1"/>
</dbReference>
<organism evidence="8 9">
    <name type="scientific">Aspergillus mulundensis</name>
    <dbReference type="NCBI Taxonomy" id="1810919"/>
    <lineage>
        <taxon>Eukaryota</taxon>
        <taxon>Fungi</taxon>
        <taxon>Dikarya</taxon>
        <taxon>Ascomycota</taxon>
        <taxon>Pezizomycotina</taxon>
        <taxon>Eurotiomycetes</taxon>
        <taxon>Eurotiomycetidae</taxon>
        <taxon>Eurotiales</taxon>
        <taxon>Aspergillaceae</taxon>
        <taxon>Aspergillus</taxon>
        <taxon>Aspergillus subgen. Nidulantes</taxon>
    </lineage>
</organism>
<dbReference type="SUPFAM" id="SSF55040">
    <property type="entry name" value="Molybdenum cofactor biosynthesis protein C, MoaC"/>
    <property type="match status" value="1"/>
</dbReference>
<dbReference type="InterPro" id="IPR036522">
    <property type="entry name" value="MoaC_sf"/>
</dbReference>
<comment type="caution">
    <text evidence="8">The sequence shown here is derived from an EMBL/GenBank/DDBJ whole genome shotgun (WGS) entry which is preliminary data.</text>
</comment>
<sequence length="230" mass="24926">MAKGKWTNIPTHILSPGANATRIRFHHHGRSTTQPEEPSKKETKPASLPTTDDTDLPHLNRSQNVHMTLIDEKPVSKRLATATCLVHFSNQRPWELLRQGPGSRKGDVFSIARIAGITAAKKTPDIVPLCHPGLGLTGVEVDVQLLDPSADGGKEMKHGAMHVTATVSCVGRTGVEMEAMTATMGAALTVYDMLKAVDKGMVIGGVKLLEKMGGKSGHWIRDEVVKDEWM</sequence>
<dbReference type="InterPro" id="IPR002820">
    <property type="entry name" value="Mopterin_CF_biosynth-C_dom"/>
</dbReference>
<dbReference type="STRING" id="1810919.A0A3D8SVC0"/>
<evidence type="ECO:0000256" key="6">
    <source>
        <dbReference type="SAM" id="MobiDB-lite"/>
    </source>
</evidence>
<dbReference type="EMBL" id="PVWQ01000002">
    <property type="protein sequence ID" value="RDW90224.1"/>
    <property type="molecule type" value="Genomic_DNA"/>
</dbReference>
<evidence type="ECO:0000256" key="3">
    <source>
        <dbReference type="ARBA" id="ARBA00012575"/>
    </source>
</evidence>
<evidence type="ECO:0000256" key="4">
    <source>
        <dbReference type="ARBA" id="ARBA00023150"/>
    </source>
</evidence>
<dbReference type="GO" id="GO:0006777">
    <property type="term" value="P:Mo-molybdopterin cofactor biosynthetic process"/>
    <property type="evidence" value="ECO:0007669"/>
    <property type="project" value="UniProtKB-KW"/>
</dbReference>
<evidence type="ECO:0000256" key="1">
    <source>
        <dbReference type="ARBA" id="ARBA00001637"/>
    </source>
</evidence>
<dbReference type="AlphaFoldDB" id="A0A3D8SVC0"/>
<evidence type="ECO:0000259" key="7">
    <source>
        <dbReference type="Pfam" id="PF01967"/>
    </source>
</evidence>
<dbReference type="GO" id="GO:0061799">
    <property type="term" value="F:cyclic pyranopterin monophosphate synthase activity"/>
    <property type="evidence" value="ECO:0007669"/>
    <property type="project" value="UniProtKB-EC"/>
</dbReference>
<name>A0A3D8SVC0_9EURO</name>
<dbReference type="InterPro" id="IPR050105">
    <property type="entry name" value="MoCo_biosynth_MoaA/MoaC"/>
</dbReference>
<evidence type="ECO:0000313" key="8">
    <source>
        <dbReference type="EMBL" id="RDW90224.1"/>
    </source>
</evidence>
<feature type="domain" description="Molybdopterin cofactor biosynthesis C (MoaC)" evidence="7">
    <location>
        <begin position="67"/>
        <end position="214"/>
    </location>
</feature>
<gene>
    <name evidence="8" type="ORF">DSM5745_01999</name>
</gene>
<dbReference type="PANTHER" id="PTHR22960:SF0">
    <property type="entry name" value="MOLYBDENUM COFACTOR BIOSYNTHESIS PROTEIN 1"/>
    <property type="match status" value="1"/>
</dbReference>
<keyword evidence="5" id="KW-0456">Lyase</keyword>
<dbReference type="RefSeq" id="XP_026607178.1">
    <property type="nucleotide sequence ID" value="XM_026744015.1"/>
</dbReference>
<dbReference type="PANTHER" id="PTHR22960">
    <property type="entry name" value="MOLYBDOPTERIN COFACTOR SYNTHESIS PROTEIN A"/>
    <property type="match status" value="1"/>
</dbReference>
<dbReference type="GeneID" id="38112369"/>
<dbReference type="Pfam" id="PF01967">
    <property type="entry name" value="MoaC"/>
    <property type="match status" value="1"/>
</dbReference>
<accession>A0A3D8SVC0</accession>
<comment type="pathway">
    <text evidence="2">Cofactor biosynthesis; molybdopterin biosynthesis.</text>
</comment>
<keyword evidence="9" id="KW-1185">Reference proteome</keyword>
<dbReference type="UniPathway" id="UPA00344"/>
<dbReference type="EC" id="4.6.1.17" evidence="3"/>
<dbReference type="Gene3D" id="3.30.70.640">
    <property type="entry name" value="Molybdopterin cofactor biosynthesis C (MoaC) domain"/>
    <property type="match status" value="1"/>
</dbReference>
<dbReference type="OrthoDB" id="429626at2759"/>
<comment type="catalytic activity">
    <reaction evidence="1">
        <text>(8S)-3',8-cyclo-7,8-dihydroguanosine 5'-triphosphate = cyclic pyranopterin phosphate + diphosphate</text>
        <dbReference type="Rhea" id="RHEA:49580"/>
        <dbReference type="ChEBI" id="CHEBI:33019"/>
        <dbReference type="ChEBI" id="CHEBI:59648"/>
        <dbReference type="ChEBI" id="CHEBI:131766"/>
        <dbReference type="EC" id="4.6.1.17"/>
    </reaction>
</comment>
<evidence type="ECO:0000256" key="5">
    <source>
        <dbReference type="ARBA" id="ARBA00023239"/>
    </source>
</evidence>
<evidence type="ECO:0000256" key="2">
    <source>
        <dbReference type="ARBA" id="ARBA00005046"/>
    </source>
</evidence>
<dbReference type="InterPro" id="IPR023045">
    <property type="entry name" value="MoaC"/>
</dbReference>
<evidence type="ECO:0000313" key="9">
    <source>
        <dbReference type="Proteomes" id="UP000256690"/>
    </source>
</evidence>
<protein>
    <recommendedName>
        <fullName evidence="3">cyclic pyranopterin monophosphate synthase</fullName>
        <ecNumber evidence="3">4.6.1.17</ecNumber>
    </recommendedName>
</protein>
<dbReference type="GO" id="GO:0061798">
    <property type="term" value="F:GTP 3',8'-cyclase activity"/>
    <property type="evidence" value="ECO:0007669"/>
    <property type="project" value="TreeGrafter"/>
</dbReference>
<dbReference type="NCBIfam" id="NF006870">
    <property type="entry name" value="PRK09364.1"/>
    <property type="match status" value="1"/>
</dbReference>
<keyword evidence="4" id="KW-0501">Molybdenum cofactor biosynthesis</keyword>
<dbReference type="InterPro" id="IPR047594">
    <property type="entry name" value="MoaC_bact/euk"/>
</dbReference>
<dbReference type="Proteomes" id="UP000256690">
    <property type="component" value="Unassembled WGS sequence"/>
</dbReference>
<proteinExistence type="predicted"/>
<feature type="region of interest" description="Disordered" evidence="6">
    <location>
        <begin position="28"/>
        <end position="60"/>
    </location>
</feature>